<dbReference type="AlphaFoldDB" id="A0A3L6SHL1"/>
<feature type="compositionally biased region" description="Low complexity" evidence="1">
    <location>
        <begin position="10"/>
        <end position="33"/>
    </location>
</feature>
<sequence length="133" mass="13948">MPPTPHPHRLSPAARPVAAACPARGPAARALPRGVGGGRRLHPGSGSGSRRAAPPCRVRTRGCRALLAAVRRPSQGADSRAPARCPTPNGAHHLHGLLVAVTACPPCAQQGGELLVQQEGQQGDRLHRRRHQR</sequence>
<feature type="region of interest" description="Disordered" evidence="1">
    <location>
        <begin position="1"/>
        <end position="57"/>
    </location>
</feature>
<dbReference type="Proteomes" id="UP000275267">
    <property type="component" value="Unassembled WGS sequence"/>
</dbReference>
<proteinExistence type="predicted"/>
<name>A0A3L6SHL1_PANMI</name>
<protein>
    <submittedName>
        <fullName evidence="2">Uncharacterized protein</fullName>
    </submittedName>
</protein>
<keyword evidence="3" id="KW-1185">Reference proteome</keyword>
<accession>A0A3L6SHL1</accession>
<gene>
    <name evidence="2" type="ORF">C2845_PM07G07380</name>
</gene>
<dbReference type="EMBL" id="PQIB02000004">
    <property type="protein sequence ID" value="RLN22092.1"/>
    <property type="molecule type" value="Genomic_DNA"/>
</dbReference>
<evidence type="ECO:0000313" key="2">
    <source>
        <dbReference type="EMBL" id="RLN22092.1"/>
    </source>
</evidence>
<reference evidence="3" key="1">
    <citation type="journal article" date="2019" name="Nat. Commun.">
        <title>The genome of broomcorn millet.</title>
        <authorList>
            <person name="Zou C."/>
            <person name="Miki D."/>
            <person name="Li D."/>
            <person name="Tang Q."/>
            <person name="Xiao L."/>
            <person name="Rajput S."/>
            <person name="Deng P."/>
            <person name="Jia W."/>
            <person name="Huang R."/>
            <person name="Zhang M."/>
            <person name="Sun Y."/>
            <person name="Hu J."/>
            <person name="Fu X."/>
            <person name="Schnable P.S."/>
            <person name="Li F."/>
            <person name="Zhang H."/>
            <person name="Feng B."/>
            <person name="Zhu X."/>
            <person name="Liu R."/>
            <person name="Schnable J.C."/>
            <person name="Zhu J.-K."/>
            <person name="Zhang H."/>
        </authorList>
    </citation>
    <scope>NUCLEOTIDE SEQUENCE [LARGE SCALE GENOMIC DNA]</scope>
</reference>
<evidence type="ECO:0000313" key="3">
    <source>
        <dbReference type="Proteomes" id="UP000275267"/>
    </source>
</evidence>
<organism evidence="2 3">
    <name type="scientific">Panicum miliaceum</name>
    <name type="common">Proso millet</name>
    <name type="synonym">Broomcorn millet</name>
    <dbReference type="NCBI Taxonomy" id="4540"/>
    <lineage>
        <taxon>Eukaryota</taxon>
        <taxon>Viridiplantae</taxon>
        <taxon>Streptophyta</taxon>
        <taxon>Embryophyta</taxon>
        <taxon>Tracheophyta</taxon>
        <taxon>Spermatophyta</taxon>
        <taxon>Magnoliopsida</taxon>
        <taxon>Liliopsida</taxon>
        <taxon>Poales</taxon>
        <taxon>Poaceae</taxon>
        <taxon>PACMAD clade</taxon>
        <taxon>Panicoideae</taxon>
        <taxon>Panicodae</taxon>
        <taxon>Paniceae</taxon>
        <taxon>Panicinae</taxon>
        <taxon>Panicum</taxon>
        <taxon>Panicum sect. Panicum</taxon>
    </lineage>
</organism>
<evidence type="ECO:0000256" key="1">
    <source>
        <dbReference type="SAM" id="MobiDB-lite"/>
    </source>
</evidence>
<comment type="caution">
    <text evidence="2">The sequence shown here is derived from an EMBL/GenBank/DDBJ whole genome shotgun (WGS) entry which is preliminary data.</text>
</comment>